<gene>
    <name evidence="3" type="ORF">EW146_g3226</name>
</gene>
<feature type="compositionally biased region" description="Pro residues" evidence="1">
    <location>
        <begin position="736"/>
        <end position="745"/>
    </location>
</feature>
<dbReference type="PROSITE" id="PS50004">
    <property type="entry name" value="C2"/>
    <property type="match status" value="1"/>
</dbReference>
<evidence type="ECO:0000256" key="1">
    <source>
        <dbReference type="SAM" id="MobiDB-lite"/>
    </source>
</evidence>
<dbReference type="SUPFAM" id="SSF49562">
    <property type="entry name" value="C2 domain (Calcium/lipid-binding domain, CaLB)"/>
    <property type="match status" value="1"/>
</dbReference>
<protein>
    <recommendedName>
        <fullName evidence="2">C2 domain-containing protein</fullName>
    </recommendedName>
</protein>
<evidence type="ECO:0000313" key="3">
    <source>
        <dbReference type="EMBL" id="THH17625.1"/>
    </source>
</evidence>
<sequence length="809" mass="86149">MSSGSVSREIGTLIAVILKARNLPNKRHIGKQDPYCAVALNGEKRRTKAIKRGGQHPEWDEEIRFTIYEDVEDELVQSADSTPPPPPPKNGRSTKKIKGSKSMAIACFADDPREPDLIGEATVDLTEVLTKGETDVHAEWFTLSNKDKYCGEVYLELTFWSNERPPEKKTTPKPSKIGKQYGGPGSFIPAGDASGQSRPSRSSSLSGSVISEEPRWDSLPTSLRPSTSQAHIDLYVPPYEQTVRGRPPYISPAEQMASEFGALGISEPRGKRESYPPIQNGHVTRPASVGYSLSSTPSPNHQGSEPGSWSEGTAHIHDRPETPQGQRYHLNSSSSSQSYTSQLSYQAPYEPSHRAPSLSHSPHQHRGPRYSIPTTSTGFTPVSSTSEPSGFASLPFPSHMSESSGLAPLSGATPAPASGYASAPLYPSMSSKYTPISTQDAMPSAYMSPMSPMPSSSTFQQSQPGPSHQPAYTNYQGYAPSSPASSLPASAAPGQYLPPLPNPAFPVPMHSHSAPPPSHQGYSPPTPLPHEHQQPSIPGVSQPPGSRPLPQQPHGYGQPQLSIVNQKGYGQLPTHSQPQYGQTPQPSSSHGQFSSPVHGHGLPAGQQHTLLPTPPGLPGPLPNSPGPSVPLPAPPGPPGSLYPGSYSPPQPGSNGFAPSQSYNHIPPPPPLPSQPSQLSSMSSNHSYIPPASPNPTSLSPSACTPPSQGHIRAVSGRQSLPLPQPPQSAQQQPVFKPIPPPPLPPSLSLGSNFQYQTQLPPPSSLGNQSHGFYPGPPPRPPAQITASLPQSQWLPLPGEMQVYRQQGSH</sequence>
<feature type="compositionally biased region" description="Pro residues" evidence="1">
    <location>
        <begin position="612"/>
        <end position="651"/>
    </location>
</feature>
<organism evidence="3 4">
    <name type="scientific">Bondarzewia mesenterica</name>
    <dbReference type="NCBI Taxonomy" id="1095465"/>
    <lineage>
        <taxon>Eukaryota</taxon>
        <taxon>Fungi</taxon>
        <taxon>Dikarya</taxon>
        <taxon>Basidiomycota</taxon>
        <taxon>Agaricomycotina</taxon>
        <taxon>Agaricomycetes</taxon>
        <taxon>Russulales</taxon>
        <taxon>Bondarzewiaceae</taxon>
        <taxon>Bondarzewia</taxon>
    </lineage>
</organism>
<feature type="region of interest" description="Disordered" evidence="1">
    <location>
        <begin position="265"/>
        <end position="809"/>
    </location>
</feature>
<feature type="compositionally biased region" description="Pro residues" evidence="1">
    <location>
        <begin position="514"/>
        <end position="528"/>
    </location>
</feature>
<evidence type="ECO:0000313" key="4">
    <source>
        <dbReference type="Proteomes" id="UP000310158"/>
    </source>
</evidence>
<comment type="caution">
    <text evidence="3">The sequence shown here is derived from an EMBL/GenBank/DDBJ whole genome shotgun (WGS) entry which is preliminary data.</text>
</comment>
<evidence type="ECO:0000259" key="2">
    <source>
        <dbReference type="PROSITE" id="PS50004"/>
    </source>
</evidence>
<dbReference type="AlphaFoldDB" id="A0A4S4LYN8"/>
<feature type="compositionally biased region" description="Low complexity" evidence="1">
    <location>
        <begin position="674"/>
        <end position="683"/>
    </location>
</feature>
<feature type="region of interest" description="Disordered" evidence="1">
    <location>
        <begin position="76"/>
        <end position="98"/>
    </location>
</feature>
<feature type="compositionally biased region" description="Pro residues" evidence="1">
    <location>
        <begin position="496"/>
        <end position="506"/>
    </location>
</feature>
<feature type="region of interest" description="Disordered" evidence="1">
    <location>
        <begin position="163"/>
        <end position="226"/>
    </location>
</feature>
<reference evidence="3 4" key="1">
    <citation type="submission" date="2019-02" db="EMBL/GenBank/DDBJ databases">
        <title>Genome sequencing of the rare red list fungi Bondarzewia mesenterica.</title>
        <authorList>
            <person name="Buettner E."/>
            <person name="Kellner H."/>
        </authorList>
    </citation>
    <scope>NUCLEOTIDE SEQUENCE [LARGE SCALE GENOMIC DNA]</scope>
    <source>
        <strain evidence="3 4">DSM 108281</strain>
    </source>
</reference>
<dbReference type="InterPro" id="IPR052981">
    <property type="entry name" value="Ingression_C2_domain"/>
</dbReference>
<feature type="compositionally biased region" description="Polar residues" evidence="1">
    <location>
        <begin position="784"/>
        <end position="793"/>
    </location>
</feature>
<feature type="compositionally biased region" description="Polar residues" evidence="1">
    <location>
        <begin position="428"/>
        <end position="441"/>
    </location>
</feature>
<accession>A0A4S4LYN8</accession>
<feature type="compositionally biased region" description="Polar residues" evidence="1">
    <location>
        <begin position="752"/>
        <end position="770"/>
    </location>
</feature>
<proteinExistence type="predicted"/>
<feature type="compositionally biased region" description="Low complexity" evidence="1">
    <location>
        <begin position="442"/>
        <end position="466"/>
    </location>
</feature>
<dbReference type="Gene3D" id="2.60.40.150">
    <property type="entry name" value="C2 domain"/>
    <property type="match status" value="1"/>
</dbReference>
<feature type="compositionally biased region" description="Low complexity" evidence="1">
    <location>
        <begin position="479"/>
        <end position="493"/>
    </location>
</feature>
<dbReference type="SMART" id="SM00239">
    <property type="entry name" value="C2"/>
    <property type="match status" value="1"/>
</dbReference>
<name>A0A4S4LYN8_9AGAM</name>
<dbReference type="Pfam" id="PF00168">
    <property type="entry name" value="C2"/>
    <property type="match status" value="1"/>
</dbReference>
<dbReference type="InterPro" id="IPR037791">
    <property type="entry name" value="C2_fungal_Inn1"/>
</dbReference>
<dbReference type="CDD" id="cd08681">
    <property type="entry name" value="C2_fungal_Inn1p-like"/>
    <property type="match status" value="1"/>
</dbReference>
<dbReference type="EMBL" id="SGPL01000104">
    <property type="protein sequence ID" value="THH17625.1"/>
    <property type="molecule type" value="Genomic_DNA"/>
</dbReference>
<dbReference type="PANTHER" id="PTHR47052:SF3">
    <property type="entry name" value="INGRESSION PROTEIN 1"/>
    <property type="match status" value="1"/>
</dbReference>
<feature type="domain" description="C2" evidence="2">
    <location>
        <begin position="1"/>
        <end position="141"/>
    </location>
</feature>
<feature type="compositionally biased region" description="Polar residues" evidence="1">
    <location>
        <begin position="291"/>
        <end position="311"/>
    </location>
</feature>
<feature type="compositionally biased region" description="Polar residues" evidence="1">
    <location>
        <begin position="372"/>
        <end position="388"/>
    </location>
</feature>
<dbReference type="OrthoDB" id="270970at2759"/>
<feature type="compositionally biased region" description="Low complexity" evidence="1">
    <location>
        <begin position="332"/>
        <end position="346"/>
    </location>
</feature>
<keyword evidence="4" id="KW-1185">Reference proteome</keyword>
<feature type="compositionally biased region" description="Low complexity" evidence="1">
    <location>
        <begin position="194"/>
        <end position="211"/>
    </location>
</feature>
<dbReference type="InterPro" id="IPR000008">
    <property type="entry name" value="C2_dom"/>
</dbReference>
<feature type="compositionally biased region" description="Polar residues" evidence="1">
    <location>
        <begin position="573"/>
        <end position="595"/>
    </location>
</feature>
<dbReference type="PANTHER" id="PTHR47052">
    <property type="entry name" value="CONSERVED SERINE PROLINE-RICH PROTEIN (AFU_ORTHOLOGUE AFUA_2G01790)"/>
    <property type="match status" value="1"/>
</dbReference>
<dbReference type="Proteomes" id="UP000310158">
    <property type="component" value="Unassembled WGS sequence"/>
</dbReference>
<dbReference type="InterPro" id="IPR035892">
    <property type="entry name" value="C2_domain_sf"/>
</dbReference>
<feature type="compositionally biased region" description="Polar residues" evidence="1">
    <location>
        <begin position="694"/>
        <end position="707"/>
    </location>
</feature>